<evidence type="ECO:0000256" key="6">
    <source>
        <dbReference type="SAM" id="SignalP"/>
    </source>
</evidence>
<sequence>MNTYRLIFVVLLFSCVVSEDDERKPIYNIAHMVNSIAEVDQYLNAGANAIETDIYFDSNGNATHTFHGYPCDCFRICDLSEKVEKFLKYIDDITTEGKCCLKF</sequence>
<comment type="caution">
    <text evidence="7">The sequence shown here is derived from an EMBL/GenBank/DDBJ whole genome shotgun (WGS) entry which is preliminary data.</text>
</comment>
<proteinExistence type="predicted"/>
<evidence type="ECO:0000256" key="1">
    <source>
        <dbReference type="ARBA" id="ARBA00000110"/>
    </source>
</evidence>
<accession>A0A443SC35</accession>
<evidence type="ECO:0000313" key="7">
    <source>
        <dbReference type="EMBL" id="RWS25082.1"/>
    </source>
</evidence>
<keyword evidence="3" id="KW-0460">Magnesium</keyword>
<dbReference type="GO" id="GO:0046872">
    <property type="term" value="F:metal ion binding"/>
    <property type="evidence" value="ECO:0007669"/>
    <property type="project" value="UniProtKB-KW"/>
</dbReference>
<protein>
    <submittedName>
        <fullName evidence="7">Sphingomyelin phosphodiesterase D SpeSicTox-betaIB2a-like protein</fullName>
    </submittedName>
</protein>
<feature type="chain" id="PRO_5019545463" evidence="6">
    <location>
        <begin position="19"/>
        <end position="103"/>
    </location>
</feature>
<dbReference type="OrthoDB" id="1058301at2759"/>
<evidence type="ECO:0000256" key="2">
    <source>
        <dbReference type="ARBA" id="ARBA00022723"/>
    </source>
</evidence>
<dbReference type="GO" id="GO:0008081">
    <property type="term" value="F:phosphoric diester hydrolase activity"/>
    <property type="evidence" value="ECO:0007669"/>
    <property type="project" value="InterPro"/>
</dbReference>
<keyword evidence="2" id="KW-0479">Metal-binding</keyword>
<reference evidence="7 8" key="1">
    <citation type="journal article" date="2018" name="Gigascience">
        <title>Genomes of trombidid mites reveal novel predicted allergens and laterally-transferred genes associated with secondary metabolism.</title>
        <authorList>
            <person name="Dong X."/>
            <person name="Chaisiri K."/>
            <person name="Xia D."/>
            <person name="Armstrong S.D."/>
            <person name="Fang Y."/>
            <person name="Donnelly M.J."/>
            <person name="Kadowaki T."/>
            <person name="McGarry J.W."/>
            <person name="Darby A.C."/>
            <person name="Makepeace B.L."/>
        </authorList>
    </citation>
    <scope>NUCLEOTIDE SEQUENCE [LARGE SCALE GENOMIC DNA]</scope>
    <source>
        <strain evidence="7">UoL-UT</strain>
    </source>
</reference>
<keyword evidence="8" id="KW-1185">Reference proteome</keyword>
<comment type="catalytic activity">
    <reaction evidence="1">
        <text>an N-(acyl)-sphingosylphosphoethanolamine = an N-(acyl)-sphingosyl-1,3-cyclic phosphate + ethanolamine</text>
        <dbReference type="Rhea" id="RHEA:60648"/>
        <dbReference type="ChEBI" id="CHEBI:57603"/>
        <dbReference type="ChEBI" id="CHEBI:143891"/>
        <dbReference type="ChEBI" id="CHEBI:143892"/>
    </reaction>
</comment>
<dbReference type="GO" id="GO:0016829">
    <property type="term" value="F:lyase activity"/>
    <property type="evidence" value="ECO:0007669"/>
    <property type="project" value="UniProtKB-KW"/>
</dbReference>
<dbReference type="Gene3D" id="3.20.20.190">
    <property type="entry name" value="Phosphatidylinositol (PI) phosphodiesterase"/>
    <property type="match status" value="1"/>
</dbReference>
<evidence type="ECO:0000256" key="3">
    <source>
        <dbReference type="ARBA" id="ARBA00022842"/>
    </source>
</evidence>
<keyword evidence="6" id="KW-0732">Signal</keyword>
<dbReference type="VEuPathDB" id="VectorBase:LDEU006958"/>
<dbReference type="InterPro" id="IPR017946">
    <property type="entry name" value="PLC-like_Pdiesterase_TIM-brl"/>
</dbReference>
<dbReference type="EMBL" id="NCKV01004070">
    <property type="protein sequence ID" value="RWS25082.1"/>
    <property type="molecule type" value="Genomic_DNA"/>
</dbReference>
<feature type="signal peptide" evidence="6">
    <location>
        <begin position="1"/>
        <end position="18"/>
    </location>
</feature>
<keyword evidence="5" id="KW-0456">Lyase</keyword>
<evidence type="ECO:0000256" key="5">
    <source>
        <dbReference type="ARBA" id="ARBA00023239"/>
    </source>
</evidence>
<name>A0A443SC35_9ACAR</name>
<dbReference type="AlphaFoldDB" id="A0A443SC35"/>
<evidence type="ECO:0000256" key="4">
    <source>
        <dbReference type="ARBA" id="ARBA00023157"/>
    </source>
</evidence>
<dbReference type="Proteomes" id="UP000288716">
    <property type="component" value="Unassembled WGS sequence"/>
</dbReference>
<keyword evidence="4" id="KW-1015">Disulfide bond</keyword>
<evidence type="ECO:0000313" key="8">
    <source>
        <dbReference type="Proteomes" id="UP000288716"/>
    </source>
</evidence>
<gene>
    <name evidence="7" type="ORF">B4U80_06564</name>
</gene>
<organism evidence="7 8">
    <name type="scientific">Leptotrombidium deliense</name>
    <dbReference type="NCBI Taxonomy" id="299467"/>
    <lineage>
        <taxon>Eukaryota</taxon>
        <taxon>Metazoa</taxon>
        <taxon>Ecdysozoa</taxon>
        <taxon>Arthropoda</taxon>
        <taxon>Chelicerata</taxon>
        <taxon>Arachnida</taxon>
        <taxon>Acari</taxon>
        <taxon>Acariformes</taxon>
        <taxon>Trombidiformes</taxon>
        <taxon>Prostigmata</taxon>
        <taxon>Anystina</taxon>
        <taxon>Parasitengona</taxon>
        <taxon>Trombiculoidea</taxon>
        <taxon>Trombiculidae</taxon>
        <taxon>Leptotrombidium</taxon>
    </lineage>
</organism>
<dbReference type="GO" id="GO:0006629">
    <property type="term" value="P:lipid metabolic process"/>
    <property type="evidence" value="ECO:0007669"/>
    <property type="project" value="InterPro"/>
</dbReference>